<dbReference type="InterPro" id="IPR011055">
    <property type="entry name" value="Dup_hybrid_motif"/>
</dbReference>
<feature type="domain" description="DUF8155" evidence="1">
    <location>
        <begin position="3"/>
        <end position="143"/>
    </location>
</feature>
<protein>
    <recommendedName>
        <fullName evidence="5">Peptidoglycan DD-metalloendopeptidase family protein</fullName>
    </recommendedName>
</protein>
<proteinExistence type="predicted"/>
<dbReference type="Pfam" id="PF26483">
    <property type="entry name" value="DUF8155_C"/>
    <property type="match status" value="1"/>
</dbReference>
<evidence type="ECO:0000313" key="3">
    <source>
        <dbReference type="EMBL" id="MFC6836940.1"/>
    </source>
</evidence>
<dbReference type="Gene3D" id="2.70.70.10">
    <property type="entry name" value="Glucose Permease (Domain IIA)"/>
    <property type="match status" value="1"/>
</dbReference>
<evidence type="ECO:0008006" key="5">
    <source>
        <dbReference type="Google" id="ProtNLM"/>
    </source>
</evidence>
<feature type="domain" description="DUF8155" evidence="2">
    <location>
        <begin position="148"/>
        <end position="276"/>
    </location>
</feature>
<evidence type="ECO:0000313" key="4">
    <source>
        <dbReference type="Proteomes" id="UP001596406"/>
    </source>
</evidence>
<evidence type="ECO:0000259" key="1">
    <source>
        <dbReference type="Pfam" id="PF26482"/>
    </source>
</evidence>
<organism evidence="3 4">
    <name type="scientific">Halomarina ordinaria</name>
    <dbReference type="NCBI Taxonomy" id="3033939"/>
    <lineage>
        <taxon>Archaea</taxon>
        <taxon>Methanobacteriati</taxon>
        <taxon>Methanobacteriota</taxon>
        <taxon>Stenosarchaea group</taxon>
        <taxon>Halobacteria</taxon>
        <taxon>Halobacteriales</taxon>
        <taxon>Natronomonadaceae</taxon>
        <taxon>Halomarina</taxon>
    </lineage>
</organism>
<comment type="caution">
    <text evidence="3">The sequence shown here is derived from an EMBL/GenBank/DDBJ whole genome shotgun (WGS) entry which is preliminary data.</text>
</comment>
<dbReference type="InterPro" id="IPR058817">
    <property type="entry name" value="DUF8155_C"/>
</dbReference>
<dbReference type="Pfam" id="PF26482">
    <property type="entry name" value="DUF8155"/>
    <property type="match status" value="1"/>
</dbReference>
<dbReference type="EMBL" id="JBHSXM010000001">
    <property type="protein sequence ID" value="MFC6836940.1"/>
    <property type="molecule type" value="Genomic_DNA"/>
</dbReference>
<sequence>MVTLDGEVLSRYRRFSLYNSPYVAHDHGCAIDLYPGDGVERATDAPSPVAGEVVDTRAVRAPSKAYAAERDFLILVDTGDYVARTLHVEPSVSPGERVAVGDSLGTLVRAGFFAPWVDNHIHLGFRPHEANHHRASGSLPIDVGVPVEPLPWDGTGRVQRVGETYAVLDAPAHPAPDEHFVGVACGDAVLDGGFPHYDGGGLLGGVPGDPVSLAGSRIGTVGENGRDVRWEAVEVRANGTPITGVSLFCAQDAAFGAKLVCPETSFEVGEAVEVSIHPTE</sequence>
<dbReference type="Proteomes" id="UP001596406">
    <property type="component" value="Unassembled WGS sequence"/>
</dbReference>
<name>A0ABD5U8P7_9EURY</name>
<reference evidence="3 4" key="1">
    <citation type="journal article" date="2019" name="Int. J. Syst. Evol. Microbiol.">
        <title>The Global Catalogue of Microorganisms (GCM) 10K type strain sequencing project: providing services to taxonomists for standard genome sequencing and annotation.</title>
        <authorList>
            <consortium name="The Broad Institute Genomics Platform"/>
            <consortium name="The Broad Institute Genome Sequencing Center for Infectious Disease"/>
            <person name="Wu L."/>
            <person name="Ma J."/>
        </authorList>
    </citation>
    <scope>NUCLEOTIDE SEQUENCE [LARGE SCALE GENOMIC DNA]</scope>
    <source>
        <strain evidence="3 4">PSRA2</strain>
    </source>
</reference>
<dbReference type="AlphaFoldDB" id="A0ABD5U8P7"/>
<dbReference type="InterPro" id="IPR058468">
    <property type="entry name" value="DUF8155_N"/>
</dbReference>
<dbReference type="RefSeq" id="WP_304448614.1">
    <property type="nucleotide sequence ID" value="NZ_JARRAH010000001.1"/>
</dbReference>
<keyword evidence="4" id="KW-1185">Reference proteome</keyword>
<evidence type="ECO:0000259" key="2">
    <source>
        <dbReference type="Pfam" id="PF26483"/>
    </source>
</evidence>
<gene>
    <name evidence="3" type="ORF">ACFQHK_10510</name>
</gene>
<accession>A0ABD5U8P7</accession>